<feature type="domain" description="IstB-like ATP-binding" evidence="1">
    <location>
        <begin position="62"/>
        <end position="171"/>
    </location>
</feature>
<dbReference type="EMBL" id="ACWF01000005">
    <property type="protein sequence ID" value="EHL79579.1"/>
    <property type="molecule type" value="Genomic_DNA"/>
</dbReference>
<gene>
    <name evidence="2" type="ORF">HMPREF1015_01001</name>
</gene>
<dbReference type="GO" id="GO:0005524">
    <property type="term" value="F:ATP binding"/>
    <property type="evidence" value="ECO:0007669"/>
    <property type="project" value="InterPro"/>
</dbReference>
<sequence>MNKSALEAKRFIDGMADALKNGLKFDDKKVQLLISQHIHFLNHHGYVTKASDFAAQARFFLNDDFHRNMLESQQTIHDFDFSFQPSISEKRVKETLTCRFIANGENRILLGPPGVGKTHLAISFAIEAITQGYTALFLTADDLVAECRKANKKGTLQRLVNRWGRPDVLIIPINIVARLVLAIKEH</sequence>
<dbReference type="PANTHER" id="PTHR30050">
    <property type="entry name" value="CHROMOSOMAL REPLICATION INITIATOR PROTEIN DNAA"/>
    <property type="match status" value="1"/>
</dbReference>
<evidence type="ECO:0000259" key="1">
    <source>
        <dbReference type="Pfam" id="PF01695"/>
    </source>
</evidence>
<dbReference type="SUPFAM" id="SSF52540">
    <property type="entry name" value="P-loop containing nucleoside triphosphate hydrolases"/>
    <property type="match status" value="1"/>
</dbReference>
<dbReference type="PATRIC" id="fig|665952.3.peg.111"/>
<dbReference type="Pfam" id="PF01695">
    <property type="entry name" value="IstB_IS21"/>
    <property type="match status" value="1"/>
</dbReference>
<dbReference type="RefSeq" id="WP_003352384.1">
    <property type="nucleotide sequence ID" value="NZ_JH414740.1"/>
</dbReference>
<dbReference type="AlphaFoldDB" id="G9QGU2"/>
<proteinExistence type="predicted"/>
<organism evidence="2 3">
    <name type="scientific">Bacillus smithii 7_3_47FAA</name>
    <dbReference type="NCBI Taxonomy" id="665952"/>
    <lineage>
        <taxon>Bacteria</taxon>
        <taxon>Bacillati</taxon>
        <taxon>Bacillota</taxon>
        <taxon>Bacilli</taxon>
        <taxon>Bacillales</taxon>
        <taxon>Bacillaceae</taxon>
        <taxon>Bacillus</taxon>
    </lineage>
</organism>
<name>G9QGU2_9BACI</name>
<protein>
    <recommendedName>
        <fullName evidence="1">IstB-like ATP-binding domain-containing protein</fullName>
    </recommendedName>
</protein>
<dbReference type="Proteomes" id="UP000011747">
    <property type="component" value="Unassembled WGS sequence"/>
</dbReference>
<dbReference type="HOGENOM" id="CLU_1451754_0_0_9"/>
<keyword evidence="3" id="KW-1185">Reference proteome</keyword>
<dbReference type="CDD" id="cd00009">
    <property type="entry name" value="AAA"/>
    <property type="match status" value="1"/>
</dbReference>
<comment type="caution">
    <text evidence="2">The sequence shown here is derived from an EMBL/GenBank/DDBJ whole genome shotgun (WGS) entry which is preliminary data.</text>
</comment>
<accession>G9QGU2</accession>
<reference evidence="2 3" key="1">
    <citation type="submission" date="2011-09" db="EMBL/GenBank/DDBJ databases">
        <title>The Genome Sequence of Bacillus smithii 7_3_47FAA.</title>
        <authorList>
            <consortium name="The Broad Institute Genome Sequencing Platform"/>
            <person name="Earl A."/>
            <person name="Ward D."/>
            <person name="Feldgarden M."/>
            <person name="Gevers D."/>
            <person name="Daigneault M."/>
            <person name="Strauss J."/>
            <person name="Allen-Vercoe E."/>
            <person name="Young S.K."/>
            <person name="Zeng Q."/>
            <person name="Gargeya S."/>
            <person name="Fitzgerald M."/>
            <person name="Haas B."/>
            <person name="Abouelleil A."/>
            <person name="Alvarado L."/>
            <person name="Arachchi H.M."/>
            <person name="Berlin A."/>
            <person name="Brown A."/>
            <person name="Chapman S.B."/>
            <person name="Chen Z."/>
            <person name="Dunbar C."/>
            <person name="Freedman E."/>
            <person name="Gearin G."/>
            <person name="Goldberg J."/>
            <person name="Griggs A."/>
            <person name="Gujja S."/>
            <person name="Heiman D."/>
            <person name="Howarth C."/>
            <person name="Larson L."/>
            <person name="Lui A."/>
            <person name="MacDonald P.J.P."/>
            <person name="Montmayeur A."/>
            <person name="Murphy C."/>
            <person name="Neiman D."/>
            <person name="Pearson M."/>
            <person name="Priest M."/>
            <person name="Roberts A."/>
            <person name="Saif S."/>
            <person name="Shea T."/>
            <person name="Shenoy N."/>
            <person name="Sisk P."/>
            <person name="Stolte C."/>
            <person name="Sykes S."/>
            <person name="Wortman J."/>
            <person name="Nusbaum C."/>
            <person name="Birren B."/>
        </authorList>
    </citation>
    <scope>NUCLEOTIDE SEQUENCE [LARGE SCALE GENOMIC DNA]</scope>
    <source>
        <strain evidence="2 3">7_3_47FAA</strain>
    </source>
</reference>
<evidence type="ECO:0000313" key="3">
    <source>
        <dbReference type="Proteomes" id="UP000011747"/>
    </source>
</evidence>
<dbReference type="GO" id="GO:0006260">
    <property type="term" value="P:DNA replication"/>
    <property type="evidence" value="ECO:0007669"/>
    <property type="project" value="TreeGrafter"/>
</dbReference>
<evidence type="ECO:0000313" key="2">
    <source>
        <dbReference type="EMBL" id="EHL79579.1"/>
    </source>
</evidence>
<dbReference type="InterPro" id="IPR027417">
    <property type="entry name" value="P-loop_NTPase"/>
</dbReference>
<dbReference type="InterPro" id="IPR002611">
    <property type="entry name" value="IstB_ATP-bd"/>
</dbReference>
<dbReference type="PANTHER" id="PTHR30050:SF4">
    <property type="entry name" value="ATP-BINDING PROTEIN RV3427C IN INSERTION SEQUENCE-RELATED"/>
    <property type="match status" value="1"/>
</dbReference>
<dbReference type="Gene3D" id="3.40.50.300">
    <property type="entry name" value="P-loop containing nucleotide triphosphate hydrolases"/>
    <property type="match status" value="1"/>
</dbReference>